<keyword evidence="3" id="KW-1185">Reference proteome</keyword>
<dbReference type="Proteomes" id="UP000714420">
    <property type="component" value="Unassembled WGS sequence"/>
</dbReference>
<dbReference type="Pfam" id="PF04230">
    <property type="entry name" value="PS_pyruv_trans"/>
    <property type="match status" value="1"/>
</dbReference>
<dbReference type="RefSeq" id="WP_172272313.1">
    <property type="nucleotide sequence ID" value="NZ_CASGMU010000001.1"/>
</dbReference>
<feature type="domain" description="Polysaccharide pyruvyl transferase" evidence="1">
    <location>
        <begin position="14"/>
        <end position="307"/>
    </location>
</feature>
<name>A0ABX2AJC7_9BACT</name>
<evidence type="ECO:0000313" key="3">
    <source>
        <dbReference type="Proteomes" id="UP000714420"/>
    </source>
</evidence>
<comment type="caution">
    <text evidence="2">The sequence shown here is derived from an EMBL/GenBank/DDBJ whole genome shotgun (WGS) entry which is preliminary data.</text>
</comment>
<protein>
    <submittedName>
        <fullName evidence="2">Polysaccharide pyruvyl transferase family protein</fullName>
    </submittedName>
</protein>
<organism evidence="2 3">
    <name type="scientific">Xylanibacter muris</name>
    <dbReference type="NCBI Taxonomy" id="2736290"/>
    <lineage>
        <taxon>Bacteria</taxon>
        <taxon>Pseudomonadati</taxon>
        <taxon>Bacteroidota</taxon>
        <taxon>Bacteroidia</taxon>
        <taxon>Bacteroidales</taxon>
        <taxon>Prevotellaceae</taxon>
        <taxon>Xylanibacter</taxon>
    </lineage>
</organism>
<keyword evidence="2" id="KW-0808">Transferase</keyword>
<evidence type="ECO:0000313" key="2">
    <source>
        <dbReference type="EMBL" id="NPD90883.1"/>
    </source>
</evidence>
<dbReference type="GO" id="GO:0016740">
    <property type="term" value="F:transferase activity"/>
    <property type="evidence" value="ECO:0007669"/>
    <property type="project" value="UniProtKB-KW"/>
</dbReference>
<dbReference type="EMBL" id="JABKKF010000001">
    <property type="protein sequence ID" value="NPD90883.1"/>
    <property type="molecule type" value="Genomic_DNA"/>
</dbReference>
<proteinExistence type="predicted"/>
<evidence type="ECO:0000259" key="1">
    <source>
        <dbReference type="Pfam" id="PF04230"/>
    </source>
</evidence>
<accession>A0ABX2AJC7</accession>
<dbReference type="InterPro" id="IPR007345">
    <property type="entry name" value="Polysacch_pyruvyl_Trfase"/>
</dbReference>
<sequence length="374" mass="43688">MEIGIFTFWSSKDNYGQILQSFALQYFLNLQENINAEVIRYYSTKESLLTRLKTSIKQILLRICPIIDRRLALKYNKIQERSFDTFKCKYINYSKSIYYGRNELNKNVQKYDVLIAGSDQVWSMMLDNPQNSVYFLDFGNRKQKRISYAASFGLRTYPKELKEKLKIQLARFSAISVREKDGVSICNDCGCTAIQVFDPTLLLDKEVYLPFILSSRKEPYTFLYILNVSKDDVFWNKIRFCIKTNKILGTTASGYTSDQVILDGVEYENSTIHQWMSNIAYADTVITTSFHGVVFSIIFQKDFIFIPLKGKYAQSNNRVFDLLSKIELENRILFNDSSIECLLQNKIDYSVVEPKLKSFRNKSIEFLKEQLLIK</sequence>
<reference evidence="2 3" key="1">
    <citation type="submission" date="2020-05" db="EMBL/GenBank/DDBJ databases">
        <title>Distinct polysaccharide utilization as determinants for interspecies competition between intestinal Prevotella spp.</title>
        <authorList>
            <person name="Galvez E.J.C."/>
            <person name="Iljazovic A."/>
            <person name="Strowig T."/>
        </authorList>
    </citation>
    <scope>NUCLEOTIDE SEQUENCE [LARGE SCALE GENOMIC DNA]</scope>
    <source>
        <strain evidence="2 3">PMUR</strain>
    </source>
</reference>
<gene>
    <name evidence="2" type="ORF">HPS56_00655</name>
</gene>